<sequence length="132" mass="15037">MNTLVRSTSLALCHGAGYYEVLSRSGKTWGEDGLSRRAGSKRKKDQEHLTMSLSYRRDRAKKRQIFLRTYRLSSLEKEKPLRPTSRKLKKLIVKVKSVVKSVFAFARICSLRSCSGGQAFRASCPTLDRRVP</sequence>
<keyword evidence="2" id="KW-1185">Reference proteome</keyword>
<dbReference type="AlphaFoldDB" id="A0A822XSI4"/>
<dbReference type="Proteomes" id="UP000607653">
    <property type="component" value="Unassembled WGS sequence"/>
</dbReference>
<reference evidence="1 2" key="1">
    <citation type="journal article" date="2020" name="Mol. Biol. Evol.">
        <title>Distinct Expression and Methylation Patterns for Genes with Different Fates following a Single Whole-Genome Duplication in Flowering Plants.</title>
        <authorList>
            <person name="Shi T."/>
            <person name="Rahmani R.S."/>
            <person name="Gugger P.F."/>
            <person name="Wang M."/>
            <person name="Li H."/>
            <person name="Zhang Y."/>
            <person name="Li Z."/>
            <person name="Wang Q."/>
            <person name="Van de Peer Y."/>
            <person name="Marchal K."/>
            <person name="Chen J."/>
        </authorList>
    </citation>
    <scope>NUCLEOTIDE SEQUENCE [LARGE SCALE GENOMIC DNA]</scope>
    <source>
        <tissue evidence="1">Leaf</tissue>
    </source>
</reference>
<evidence type="ECO:0000313" key="1">
    <source>
        <dbReference type="EMBL" id="DAD22972.1"/>
    </source>
</evidence>
<name>A0A822XSI4_NELNU</name>
<comment type="caution">
    <text evidence="1">The sequence shown here is derived from an EMBL/GenBank/DDBJ whole genome shotgun (WGS) entry which is preliminary data.</text>
</comment>
<accession>A0A822XSI4</accession>
<dbReference type="EMBL" id="DUZY01000001">
    <property type="protein sequence ID" value="DAD22972.1"/>
    <property type="molecule type" value="Genomic_DNA"/>
</dbReference>
<proteinExistence type="predicted"/>
<organism evidence="1 2">
    <name type="scientific">Nelumbo nucifera</name>
    <name type="common">Sacred lotus</name>
    <dbReference type="NCBI Taxonomy" id="4432"/>
    <lineage>
        <taxon>Eukaryota</taxon>
        <taxon>Viridiplantae</taxon>
        <taxon>Streptophyta</taxon>
        <taxon>Embryophyta</taxon>
        <taxon>Tracheophyta</taxon>
        <taxon>Spermatophyta</taxon>
        <taxon>Magnoliopsida</taxon>
        <taxon>Proteales</taxon>
        <taxon>Nelumbonaceae</taxon>
        <taxon>Nelumbo</taxon>
    </lineage>
</organism>
<evidence type="ECO:0000313" key="2">
    <source>
        <dbReference type="Proteomes" id="UP000607653"/>
    </source>
</evidence>
<gene>
    <name evidence="1" type="ORF">HUJ06_024435</name>
</gene>
<protein>
    <submittedName>
        <fullName evidence="1">Uncharacterized protein</fullName>
    </submittedName>
</protein>